<sequence>MKVMKDTINIDEQLYWFTHSAIKVLDVRHIKMKLGEALSAYRLPANAFLFALRGSAAVALDNREYAFRKFQMLHGGKGFYLDIRPTEELFEYYLILYKAIQPLLNMPEKQRLVEKNPFRMQYGVTPAFPISLYEKLKQLDEEWHNEGKLAELHVKTLFYDFIYELLRQLDEQEVPVIKADLVAQAVRFIHEHYAESITLERLANVLDCTPRHLTRIFKNQIQHSPIDYLIQLRIEKAKELLMSTEGTLQEIAAGVGYPDVYFFSRIFKKHTGISPIHYKTEASTVQKRPHNPLLMSRYPIVSRRRSGHTVIGDNHYQNRGEGVLRMNRGSKQSIAIMMLLAMTLLVSACASSTKSPAATGNAPAASSSTADQTASERVLKDGLGHEVKVPAKPERVIASYLEDHLVALGVIPVAQWSVSEGKVQNYLQKELANIPAIPSELPYEVVMSYQPDLIIIDNAEMVMGDKYAQYAKIAPTFTVGSDVNNDWRQELLTVGEVLNKSEEAKQVLADYEAKASEAKDKLHQAIGDKSAAVLWVTAKNVYVVNQNLSSGDLLYRDLNLTVPNVVAEISQAAKANWSAISKEKLAELDADYLFIVNSREATKEEILSDPIWQGIPAVKNNNVYTYDNNSSWLYTGTIANSQMIDDVLESIVK</sequence>
<dbReference type="GO" id="GO:0043565">
    <property type="term" value="F:sequence-specific DNA binding"/>
    <property type="evidence" value="ECO:0007669"/>
    <property type="project" value="InterPro"/>
</dbReference>
<feature type="domain" description="HTH araC/xylS-type" evidence="10">
    <location>
        <begin position="183"/>
        <end position="281"/>
    </location>
</feature>
<comment type="similarity">
    <text evidence="2">Belongs to the bacterial solute-binding protein 8 family.</text>
</comment>
<dbReference type="Pfam" id="PF12833">
    <property type="entry name" value="HTH_18"/>
    <property type="match status" value="1"/>
</dbReference>
<feature type="coiled-coil region" evidence="8">
    <location>
        <begin position="494"/>
        <end position="528"/>
    </location>
</feature>
<dbReference type="InterPro" id="IPR018062">
    <property type="entry name" value="HTH_AraC-typ_CS"/>
</dbReference>
<evidence type="ECO:0000256" key="1">
    <source>
        <dbReference type="ARBA" id="ARBA00004196"/>
    </source>
</evidence>
<evidence type="ECO:0000256" key="4">
    <source>
        <dbReference type="ARBA" id="ARBA00022729"/>
    </source>
</evidence>
<evidence type="ECO:0000256" key="7">
    <source>
        <dbReference type="ARBA" id="ARBA00023163"/>
    </source>
</evidence>
<feature type="compositionally biased region" description="Low complexity" evidence="9">
    <location>
        <begin position="362"/>
        <end position="375"/>
    </location>
</feature>
<dbReference type="InterPro" id="IPR009057">
    <property type="entry name" value="Homeodomain-like_sf"/>
</dbReference>
<reference evidence="13" key="1">
    <citation type="submission" date="2016-10" db="EMBL/GenBank/DDBJ databases">
        <authorList>
            <person name="Varghese N."/>
            <person name="Submissions S."/>
        </authorList>
    </citation>
    <scope>NUCLEOTIDE SEQUENCE [LARGE SCALE GENOMIC DNA]</scope>
    <source>
        <strain evidence="13">CGMCC 1.10223</strain>
    </source>
</reference>
<evidence type="ECO:0000256" key="8">
    <source>
        <dbReference type="SAM" id="Coils"/>
    </source>
</evidence>
<keyword evidence="13" id="KW-1185">Reference proteome</keyword>
<dbReference type="PANTHER" id="PTHR30532">
    <property type="entry name" value="IRON III DICITRATE-BINDING PERIPLASMIC PROTEIN"/>
    <property type="match status" value="1"/>
</dbReference>
<dbReference type="InterPro" id="IPR051313">
    <property type="entry name" value="Bact_iron-sidero_bind"/>
</dbReference>
<dbReference type="InterPro" id="IPR018060">
    <property type="entry name" value="HTH_AraC"/>
</dbReference>
<dbReference type="SUPFAM" id="SSF53807">
    <property type="entry name" value="Helical backbone' metal receptor"/>
    <property type="match status" value="1"/>
</dbReference>
<dbReference type="PROSITE" id="PS01124">
    <property type="entry name" value="HTH_ARAC_FAMILY_2"/>
    <property type="match status" value="1"/>
</dbReference>
<feature type="region of interest" description="Disordered" evidence="9">
    <location>
        <begin position="356"/>
        <end position="376"/>
    </location>
</feature>
<dbReference type="GO" id="GO:0030288">
    <property type="term" value="C:outer membrane-bounded periplasmic space"/>
    <property type="evidence" value="ECO:0007669"/>
    <property type="project" value="TreeGrafter"/>
</dbReference>
<dbReference type="Gene3D" id="3.40.50.1980">
    <property type="entry name" value="Nitrogenase molybdenum iron protein domain"/>
    <property type="match status" value="2"/>
</dbReference>
<keyword evidence="8" id="KW-0175">Coiled coil</keyword>
<dbReference type="PANTHER" id="PTHR30532:SF26">
    <property type="entry name" value="IRON(3+)-HYDROXAMATE-BINDING PROTEIN FHUD"/>
    <property type="match status" value="1"/>
</dbReference>
<dbReference type="GO" id="GO:1901678">
    <property type="term" value="P:iron coordination entity transport"/>
    <property type="evidence" value="ECO:0007669"/>
    <property type="project" value="UniProtKB-ARBA"/>
</dbReference>
<organism evidence="12 13">
    <name type="scientific">Paenibacillus algorifonticola</name>
    <dbReference type="NCBI Taxonomy" id="684063"/>
    <lineage>
        <taxon>Bacteria</taxon>
        <taxon>Bacillati</taxon>
        <taxon>Bacillota</taxon>
        <taxon>Bacilli</taxon>
        <taxon>Bacillales</taxon>
        <taxon>Paenibacillaceae</taxon>
        <taxon>Paenibacillus</taxon>
    </lineage>
</organism>
<proteinExistence type="inferred from homology"/>
<dbReference type="PROSITE" id="PS50983">
    <property type="entry name" value="FE_B12_PBP"/>
    <property type="match status" value="1"/>
</dbReference>
<keyword evidence="5" id="KW-0805">Transcription regulation</keyword>
<dbReference type="GO" id="GO:0003700">
    <property type="term" value="F:DNA-binding transcription factor activity"/>
    <property type="evidence" value="ECO:0007669"/>
    <property type="project" value="InterPro"/>
</dbReference>
<dbReference type="PROSITE" id="PS00041">
    <property type="entry name" value="HTH_ARAC_FAMILY_1"/>
    <property type="match status" value="1"/>
</dbReference>
<evidence type="ECO:0000256" key="3">
    <source>
        <dbReference type="ARBA" id="ARBA00022448"/>
    </source>
</evidence>
<dbReference type="Pfam" id="PF01497">
    <property type="entry name" value="Peripla_BP_2"/>
    <property type="match status" value="1"/>
</dbReference>
<keyword evidence="3" id="KW-0813">Transport</keyword>
<dbReference type="SMART" id="SM00342">
    <property type="entry name" value="HTH_ARAC"/>
    <property type="match status" value="1"/>
</dbReference>
<evidence type="ECO:0000256" key="6">
    <source>
        <dbReference type="ARBA" id="ARBA00023125"/>
    </source>
</evidence>
<dbReference type="Proteomes" id="UP000183410">
    <property type="component" value="Unassembled WGS sequence"/>
</dbReference>
<evidence type="ECO:0000256" key="2">
    <source>
        <dbReference type="ARBA" id="ARBA00008814"/>
    </source>
</evidence>
<dbReference type="EMBL" id="FONN01000046">
    <property type="protein sequence ID" value="SFF47128.1"/>
    <property type="molecule type" value="Genomic_DNA"/>
</dbReference>
<evidence type="ECO:0000259" key="10">
    <source>
        <dbReference type="PROSITE" id="PS01124"/>
    </source>
</evidence>
<dbReference type="Gene3D" id="1.10.10.60">
    <property type="entry name" value="Homeodomain-like"/>
    <property type="match status" value="2"/>
</dbReference>
<keyword evidence="7" id="KW-0804">Transcription</keyword>
<evidence type="ECO:0000313" key="13">
    <source>
        <dbReference type="Proteomes" id="UP000183410"/>
    </source>
</evidence>
<name>A0A1I2IZI7_9BACL</name>
<protein>
    <submittedName>
        <fullName evidence="12">Iron complex transport system substrate-binding protein</fullName>
    </submittedName>
</protein>
<dbReference type="InterPro" id="IPR002491">
    <property type="entry name" value="ABC_transptr_periplasmic_BD"/>
</dbReference>
<gene>
    <name evidence="12" type="ORF">SAMN04487969_14625</name>
</gene>
<comment type="subcellular location">
    <subcellularLocation>
        <location evidence="1">Cell envelope</location>
    </subcellularLocation>
</comment>
<dbReference type="SUPFAM" id="SSF46689">
    <property type="entry name" value="Homeodomain-like"/>
    <property type="match status" value="2"/>
</dbReference>
<feature type="domain" description="Fe/B12 periplasmic-binding" evidence="11">
    <location>
        <begin position="393"/>
        <end position="653"/>
    </location>
</feature>
<keyword evidence="6" id="KW-0238">DNA-binding</keyword>
<evidence type="ECO:0000256" key="5">
    <source>
        <dbReference type="ARBA" id="ARBA00023015"/>
    </source>
</evidence>
<dbReference type="CDD" id="cd01138">
    <property type="entry name" value="FeuA"/>
    <property type="match status" value="1"/>
</dbReference>
<accession>A0A1I2IZI7</accession>
<evidence type="ECO:0000313" key="12">
    <source>
        <dbReference type="EMBL" id="SFF47128.1"/>
    </source>
</evidence>
<evidence type="ECO:0000256" key="9">
    <source>
        <dbReference type="SAM" id="MobiDB-lite"/>
    </source>
</evidence>
<evidence type="ECO:0000259" key="11">
    <source>
        <dbReference type="PROSITE" id="PS50983"/>
    </source>
</evidence>
<keyword evidence="4" id="KW-0732">Signal</keyword>
<dbReference type="AlphaFoldDB" id="A0A1I2IZI7"/>